<feature type="transmembrane region" description="Helical" evidence="1">
    <location>
        <begin position="284"/>
        <end position="305"/>
    </location>
</feature>
<evidence type="ECO:0008006" key="3">
    <source>
        <dbReference type="Google" id="ProtNLM"/>
    </source>
</evidence>
<feature type="transmembrane region" description="Helical" evidence="1">
    <location>
        <begin position="52"/>
        <end position="71"/>
    </location>
</feature>
<gene>
    <name evidence="2" type="ORF">EPICR_10150</name>
</gene>
<sequence>MAQDVDGPAPRDVLTGAALIFFCVLISMGIPLAGIFSYVLIPAPVLFYRLKLGRRLGAAIPAAAFLLLAALSRDFSFRIFFTGELLLAGFVMGELLRLNLSIEKTALYACVGIMGTGLAAILFYSGVSSHSIYSLVSAYVSENLNFALEMMGEMDMPEDSRLEMIRSFEGMKAVLLRVLPGLAAVFVLFMVWANILTARVLLKARGIPHTDFGPLNLWKAPEFMVWAVIGCGIIVFIPMDPGNAVKTLCVNLLLILTAVYFFQGIAVISHFFERKKFSRGLKIFAFSMIAVWQALFFVVAGLGFFDLWANFRKLETGESKKGGD</sequence>
<keyword evidence="1" id="KW-1133">Transmembrane helix</keyword>
<proteinExistence type="predicted"/>
<evidence type="ECO:0000313" key="2">
    <source>
        <dbReference type="EMBL" id="VEN72651.1"/>
    </source>
</evidence>
<dbReference type="PANTHER" id="PTHR41324:SF1">
    <property type="entry name" value="DUF2232 DOMAIN-CONTAINING PROTEIN"/>
    <property type="match status" value="1"/>
</dbReference>
<evidence type="ECO:0000256" key="1">
    <source>
        <dbReference type="SAM" id="Phobius"/>
    </source>
</evidence>
<feature type="transmembrane region" description="Helical" evidence="1">
    <location>
        <begin position="223"/>
        <end position="239"/>
    </location>
</feature>
<feature type="transmembrane region" description="Helical" evidence="1">
    <location>
        <begin position="77"/>
        <end position="98"/>
    </location>
</feature>
<keyword evidence="1" id="KW-0472">Membrane</keyword>
<name>A0A484HBH0_9BACT</name>
<dbReference type="PANTHER" id="PTHR41324">
    <property type="entry name" value="MEMBRANE PROTEIN-RELATED"/>
    <property type="match status" value="1"/>
</dbReference>
<organism evidence="2">
    <name type="scientific">uncultured Desulfobacteraceae bacterium</name>
    <dbReference type="NCBI Taxonomy" id="218296"/>
    <lineage>
        <taxon>Bacteria</taxon>
        <taxon>Pseudomonadati</taxon>
        <taxon>Thermodesulfobacteriota</taxon>
        <taxon>Desulfobacteria</taxon>
        <taxon>Desulfobacterales</taxon>
        <taxon>Desulfobacteraceae</taxon>
        <taxon>environmental samples</taxon>
    </lineage>
</organism>
<dbReference type="InterPro" id="IPR018710">
    <property type="entry name" value="DUF2232"/>
</dbReference>
<feature type="transmembrane region" description="Helical" evidence="1">
    <location>
        <begin position="178"/>
        <end position="202"/>
    </location>
</feature>
<feature type="transmembrane region" description="Helical" evidence="1">
    <location>
        <begin position="17"/>
        <end position="40"/>
    </location>
</feature>
<dbReference type="EMBL" id="CAACVI010000001">
    <property type="protein sequence ID" value="VEN72651.1"/>
    <property type="molecule type" value="Genomic_DNA"/>
</dbReference>
<accession>A0A484HBH0</accession>
<reference evidence="2" key="1">
    <citation type="submission" date="2019-01" db="EMBL/GenBank/DDBJ databases">
        <authorList>
            <consortium name="Genoscope - CEA"/>
            <person name="William W."/>
        </authorList>
    </citation>
    <scope>NUCLEOTIDE SEQUENCE</scope>
    <source>
        <strain evidence="2">CR-1</strain>
    </source>
</reference>
<protein>
    <recommendedName>
        <fullName evidence="3">DUF2232 domain-containing protein</fullName>
    </recommendedName>
</protein>
<keyword evidence="1" id="KW-0812">Transmembrane</keyword>
<dbReference type="AlphaFoldDB" id="A0A484HBH0"/>
<feature type="transmembrane region" description="Helical" evidence="1">
    <location>
        <begin position="105"/>
        <end position="127"/>
    </location>
</feature>
<feature type="transmembrane region" description="Helical" evidence="1">
    <location>
        <begin position="251"/>
        <end position="272"/>
    </location>
</feature>
<dbReference type="Pfam" id="PF09991">
    <property type="entry name" value="DUF2232"/>
    <property type="match status" value="1"/>
</dbReference>